<dbReference type="GO" id="GO:0019752">
    <property type="term" value="P:carboxylic acid metabolic process"/>
    <property type="evidence" value="ECO:0007669"/>
    <property type="project" value="InterPro"/>
</dbReference>
<organism evidence="8 9">
    <name type="scientific">Hericium alpestre</name>
    <dbReference type="NCBI Taxonomy" id="135208"/>
    <lineage>
        <taxon>Eukaryota</taxon>
        <taxon>Fungi</taxon>
        <taxon>Dikarya</taxon>
        <taxon>Basidiomycota</taxon>
        <taxon>Agaricomycotina</taxon>
        <taxon>Agaricomycetes</taxon>
        <taxon>Russulales</taxon>
        <taxon>Hericiaceae</taxon>
        <taxon>Hericium</taxon>
    </lineage>
</organism>
<keyword evidence="3" id="KW-0456">Lyase</keyword>
<dbReference type="InterPro" id="IPR049373">
    <property type="entry name" value="TyrDC_C"/>
</dbReference>
<dbReference type="Gene3D" id="3.40.50.11350">
    <property type="match status" value="1"/>
</dbReference>
<proteinExistence type="predicted"/>
<dbReference type="GO" id="GO:0030170">
    <property type="term" value="F:pyridoxal phosphate binding"/>
    <property type="evidence" value="ECO:0007669"/>
    <property type="project" value="InterPro"/>
</dbReference>
<keyword evidence="6" id="KW-0812">Transmembrane</keyword>
<feature type="domain" description="L-tyrosine decarboxylase C-terminal" evidence="7">
    <location>
        <begin position="504"/>
        <end position="615"/>
    </location>
</feature>
<keyword evidence="9" id="KW-1185">Reference proteome</keyword>
<feature type="region of interest" description="Disordered" evidence="5">
    <location>
        <begin position="1068"/>
        <end position="1100"/>
    </location>
</feature>
<evidence type="ECO:0000256" key="4">
    <source>
        <dbReference type="PIRSR" id="PIRSR602129-50"/>
    </source>
</evidence>
<dbReference type="Proteomes" id="UP000298061">
    <property type="component" value="Unassembled WGS sequence"/>
</dbReference>
<evidence type="ECO:0000313" key="8">
    <source>
        <dbReference type="EMBL" id="TFY82435.1"/>
    </source>
</evidence>
<evidence type="ECO:0000256" key="6">
    <source>
        <dbReference type="SAM" id="Phobius"/>
    </source>
</evidence>
<feature type="compositionally biased region" description="Polar residues" evidence="5">
    <location>
        <begin position="978"/>
        <end position="991"/>
    </location>
</feature>
<keyword evidence="6" id="KW-1133">Transmembrane helix</keyword>
<feature type="region of interest" description="Disordered" evidence="5">
    <location>
        <begin position="971"/>
        <end position="991"/>
    </location>
</feature>
<evidence type="ECO:0000256" key="2">
    <source>
        <dbReference type="ARBA" id="ARBA00022898"/>
    </source>
</evidence>
<gene>
    <name evidence="8" type="ORF">EWM64_g1571</name>
</gene>
<dbReference type="Pfam" id="PF21391">
    <property type="entry name" value="tyr_de_CO2_C"/>
    <property type="match status" value="1"/>
</dbReference>
<keyword evidence="2 4" id="KW-0663">Pyridoxal phosphate</keyword>
<dbReference type="SUPFAM" id="SSF53383">
    <property type="entry name" value="PLP-dependent transferases"/>
    <property type="match status" value="1"/>
</dbReference>
<name>A0A4Z0A6S3_9AGAM</name>
<dbReference type="OrthoDB" id="2161780at2759"/>
<accession>A0A4Z0A6S3</accession>
<feature type="transmembrane region" description="Helical" evidence="6">
    <location>
        <begin position="1029"/>
        <end position="1049"/>
    </location>
</feature>
<dbReference type="InterPro" id="IPR002129">
    <property type="entry name" value="PyrdxlP-dep_de-COase"/>
</dbReference>
<dbReference type="Gene3D" id="3.40.640.10">
    <property type="entry name" value="Type I PLP-dependent aspartate aminotransferase-like (Major domain)"/>
    <property type="match status" value="1"/>
</dbReference>
<dbReference type="EMBL" id="SFCI01000109">
    <property type="protein sequence ID" value="TFY82435.1"/>
    <property type="molecule type" value="Genomic_DNA"/>
</dbReference>
<dbReference type="PANTHER" id="PTHR42735">
    <property type="match status" value="1"/>
</dbReference>
<feature type="modified residue" description="N6-(pyridoxal phosphate)lysine" evidence="4">
    <location>
        <position position="356"/>
    </location>
</feature>
<comment type="cofactor">
    <cofactor evidence="1 4">
        <name>pyridoxal 5'-phosphate</name>
        <dbReference type="ChEBI" id="CHEBI:597326"/>
    </cofactor>
</comment>
<evidence type="ECO:0000256" key="3">
    <source>
        <dbReference type="ARBA" id="ARBA00023239"/>
    </source>
</evidence>
<dbReference type="STRING" id="135208.A0A4Z0A6S3"/>
<dbReference type="GO" id="GO:0016830">
    <property type="term" value="F:carbon-carbon lyase activity"/>
    <property type="evidence" value="ECO:0007669"/>
    <property type="project" value="InterPro"/>
</dbReference>
<evidence type="ECO:0000313" key="9">
    <source>
        <dbReference type="Proteomes" id="UP000298061"/>
    </source>
</evidence>
<sequence length="1477" mass="165101">MLDFDTTAKTRRDAITADVKASSAFKETMELLESRLVELTSLLNMKTVPFYSLRYSAHMLYDPTLPAIIGYLSTVLFNPNNVTIECSPLTTYLELEVGQQFCKMFGFNIDPKDEQGRPVGWGHIACGGTVANLESVWAVQTCVGETKLLKDLSVWEMLNLKSGTILDIPTRLYHEFGITSSFLESVLSKFIIQSVSKDALERRWEIEKTPQIFVANTKHYSWPKAAALAGIGSDNVVNVPVDIYARINVDDLRRLLEDRLKNQQAVYAVVAVMGTTEEGAVDPLSDIIALRDEFLEKGLAFIVHADAAWGGYFSTMVGPELKAPRSYVPRVGLRTETEKQLRHLQNVDSITVDPHKTGYVPYPAGGLCYRDGRMRFLLTWSAPYINAGAESIGVYGVEGSKPGAAVWLSHDVIGLNDEGYGSLLGQVSFTCRRFSSHWATMSTPDTDFTVVPFNPLPAELNPDSTPEKVNAQKQFIRDHILLQDNFRLEQDREAMALLNELGSDLNINTFACNFRYKDGRINTDVNEANYLNKRIYERLSVTSSGEDPHEVPFYITSTVFAQADYGECATNFKKRLHLEGDEDLFVLRNVVMSPFTTTHLFIAELAGIFKQVLEEEVERVRERNTPKKAIHTFVMQGTDKLHLVHTPSFHMAGGRYQIILTADLEAQTLKYYRAAQEQYPGTSLVLRNAEPALLEDLISRGSFKANITVANGEKPLVEVKVANVAVVKQRSLRAANLFHSYPEGCMPFYLYGTEIQQHVDHVLVMAPNAQFSAANVQLSLDNKLSAEDLKTGLILRTTNVHEQSMQPFAAMKDLPQGNKFFFHDGKVFTVEIYRDAFPAKVEDPVLLPEWSDKVATGLMKLGSNLYIDMDKLNHEYHEEQIQAQSLAAGHMSTNAKAGWMKEVGKKLARNFALSRPAGLWIRGMPPHPLHNLSSAREYREDGQSLTPRTPHSKAGRAEEAFTEQELQEFGDDEHRSYSAAQQQSEPLLASSASATFPPSGFRLRGDNDEKSHASANETLRIVKWCITNVGLVLGSLLAIVLFLMVVLSFKKPDILRQAIGDSVTIAGSGSSSLPSATIAGPPKQDDAVAPAKPSSTHTSQHNASVISYENYTSFPLLPEEYRDECWKLMSGYMQHDSYWSGHKDVIHHEVEDAGKTPEGERTQICSRSMTYMLDGHVGLLADLALMAQVAALARERNATFFVDDTYWNRGKMCAHVNQVLNLAVVLLHLKIRKVRRFTPAHDISDAYRSRHWVVNSRTAKFHLGHAFSEEYEDAYSIQLNRLKPIFVRSRTSMTQTIRPNAATAALIRSARKELASLLPLTTPSSPKNIGSDDGTPSIPDPGRYIGVHIRRGDRTGLSWKYVDKYLPIEAYAEEVSNTWTRLFQDNTTDYSSAPIVYVAADDPAALEELQPLLPEHTTVFSLAGSSNSELRELASPRPYVQTDFEKLEPDERKRLTRGMVVDFALLNGLWAWDDEVV</sequence>
<keyword evidence="6" id="KW-0472">Membrane</keyword>
<dbReference type="InterPro" id="IPR050477">
    <property type="entry name" value="GrpII_AminoAcid_Decarb"/>
</dbReference>
<protein>
    <recommendedName>
        <fullName evidence="7">L-tyrosine decarboxylase C-terminal domain-containing protein</fullName>
    </recommendedName>
</protein>
<evidence type="ECO:0000259" key="7">
    <source>
        <dbReference type="Pfam" id="PF21391"/>
    </source>
</evidence>
<dbReference type="Pfam" id="PF00282">
    <property type="entry name" value="Pyridoxal_deC"/>
    <property type="match status" value="1"/>
</dbReference>
<dbReference type="InterPro" id="IPR015424">
    <property type="entry name" value="PyrdxlP-dep_Trfase"/>
</dbReference>
<feature type="non-terminal residue" evidence="8">
    <location>
        <position position="1477"/>
    </location>
</feature>
<evidence type="ECO:0000256" key="1">
    <source>
        <dbReference type="ARBA" id="ARBA00001933"/>
    </source>
</evidence>
<feature type="region of interest" description="Disordered" evidence="5">
    <location>
        <begin position="936"/>
        <end position="959"/>
    </location>
</feature>
<dbReference type="InterPro" id="IPR015421">
    <property type="entry name" value="PyrdxlP-dep_Trfase_major"/>
</dbReference>
<evidence type="ECO:0000256" key="5">
    <source>
        <dbReference type="SAM" id="MobiDB-lite"/>
    </source>
</evidence>
<feature type="region of interest" description="Disordered" evidence="5">
    <location>
        <begin position="1323"/>
        <end position="1344"/>
    </location>
</feature>
<dbReference type="PANTHER" id="PTHR42735:SF4">
    <property type="entry name" value="PYRIDOXAL PHOSPHATE-DEPENDENT DECARBOXYLASE FAMILY PROTEIN"/>
    <property type="match status" value="1"/>
</dbReference>
<reference evidence="8 9" key="1">
    <citation type="submission" date="2019-02" db="EMBL/GenBank/DDBJ databases">
        <title>Genome sequencing of the rare red list fungi Hericium alpestre (H. flagellum).</title>
        <authorList>
            <person name="Buettner E."/>
            <person name="Kellner H."/>
        </authorList>
    </citation>
    <scope>NUCLEOTIDE SEQUENCE [LARGE SCALE GENOMIC DNA]</scope>
    <source>
        <strain evidence="8 9">DSM 108284</strain>
    </source>
</reference>
<comment type="caution">
    <text evidence="8">The sequence shown here is derived from an EMBL/GenBank/DDBJ whole genome shotgun (WGS) entry which is preliminary data.</text>
</comment>